<dbReference type="EnsemblMetazoa" id="ACUA005189-RA">
    <property type="protein sequence ID" value="ACUA005189-PA"/>
    <property type="gene ID" value="ACUA005189"/>
</dbReference>
<proteinExistence type="predicted"/>
<keyword evidence="3" id="KW-1185">Reference proteome</keyword>
<evidence type="ECO:0000313" key="2">
    <source>
        <dbReference type="EnsemblMetazoa" id="ACUA005189-PA"/>
    </source>
</evidence>
<feature type="region of interest" description="Disordered" evidence="1">
    <location>
        <begin position="69"/>
        <end position="88"/>
    </location>
</feature>
<organism evidence="2 3">
    <name type="scientific">Anopheles culicifacies</name>
    <dbReference type="NCBI Taxonomy" id="139723"/>
    <lineage>
        <taxon>Eukaryota</taxon>
        <taxon>Metazoa</taxon>
        <taxon>Ecdysozoa</taxon>
        <taxon>Arthropoda</taxon>
        <taxon>Hexapoda</taxon>
        <taxon>Insecta</taxon>
        <taxon>Pterygota</taxon>
        <taxon>Neoptera</taxon>
        <taxon>Endopterygota</taxon>
        <taxon>Diptera</taxon>
        <taxon>Nematocera</taxon>
        <taxon>Culicoidea</taxon>
        <taxon>Culicidae</taxon>
        <taxon>Anophelinae</taxon>
        <taxon>Anopheles</taxon>
        <taxon>culicifacies species complex</taxon>
    </lineage>
</organism>
<name>A0A182LYR3_9DIPT</name>
<accession>A0A182LYR3</accession>
<dbReference type="VEuPathDB" id="VectorBase:ACUA005189"/>
<dbReference type="EMBL" id="AXCM01000205">
    <property type="status" value="NOT_ANNOTATED_CDS"/>
    <property type="molecule type" value="Genomic_DNA"/>
</dbReference>
<reference evidence="2" key="2">
    <citation type="submission" date="2020-05" db="UniProtKB">
        <authorList>
            <consortium name="EnsemblMetazoa"/>
        </authorList>
    </citation>
    <scope>IDENTIFICATION</scope>
    <source>
        <strain evidence="2">A-37</strain>
    </source>
</reference>
<dbReference type="Proteomes" id="UP000075883">
    <property type="component" value="Unassembled WGS sequence"/>
</dbReference>
<reference evidence="3" key="1">
    <citation type="submission" date="2013-09" db="EMBL/GenBank/DDBJ databases">
        <title>The Genome Sequence of Anopheles culicifacies species A.</title>
        <authorList>
            <consortium name="The Broad Institute Genomics Platform"/>
            <person name="Neafsey D.E."/>
            <person name="Besansky N."/>
            <person name="Howell P."/>
            <person name="Walton C."/>
            <person name="Young S.K."/>
            <person name="Zeng Q."/>
            <person name="Gargeya S."/>
            <person name="Fitzgerald M."/>
            <person name="Haas B."/>
            <person name="Abouelleil A."/>
            <person name="Allen A.W."/>
            <person name="Alvarado L."/>
            <person name="Arachchi H.M."/>
            <person name="Berlin A.M."/>
            <person name="Chapman S.B."/>
            <person name="Gainer-Dewar J."/>
            <person name="Goldberg J."/>
            <person name="Griggs A."/>
            <person name="Gujja S."/>
            <person name="Hansen M."/>
            <person name="Howarth C."/>
            <person name="Imamovic A."/>
            <person name="Ireland A."/>
            <person name="Larimer J."/>
            <person name="McCowan C."/>
            <person name="Murphy C."/>
            <person name="Pearson M."/>
            <person name="Poon T.W."/>
            <person name="Priest M."/>
            <person name="Roberts A."/>
            <person name="Saif S."/>
            <person name="Shea T."/>
            <person name="Sisk P."/>
            <person name="Sykes S."/>
            <person name="Wortman J."/>
            <person name="Nusbaum C."/>
            <person name="Birren B."/>
        </authorList>
    </citation>
    <scope>NUCLEOTIDE SEQUENCE [LARGE SCALE GENOMIC DNA]</scope>
    <source>
        <strain evidence="3">A-37</strain>
    </source>
</reference>
<evidence type="ECO:0000256" key="1">
    <source>
        <dbReference type="SAM" id="MobiDB-lite"/>
    </source>
</evidence>
<sequence length="101" mass="10967">MNELIFDVAQDEPLSEIDDSQTACEVVPSDVTLGNSIPTSAIVQAVRPASKDFKDNKPTPTEAVVSVQQDNGGSNEQHEEMALPVSPKDTELKEAMLENRK</sequence>
<evidence type="ECO:0000313" key="3">
    <source>
        <dbReference type="Proteomes" id="UP000075883"/>
    </source>
</evidence>
<protein>
    <submittedName>
        <fullName evidence="2">Uncharacterized protein</fullName>
    </submittedName>
</protein>
<dbReference type="AlphaFoldDB" id="A0A182LYR3"/>